<dbReference type="WBParaSite" id="ES5_v2.g10552.t1">
    <property type="protein sequence ID" value="ES5_v2.g10552.t1"/>
    <property type="gene ID" value="ES5_v2.g10552"/>
</dbReference>
<protein>
    <submittedName>
        <fullName evidence="2">Uncharacterized protein</fullName>
    </submittedName>
</protein>
<sequence>MLLIVIYLLNFNIVASILVLFICLFRKTSSRRTIKENSVPEHSKKLHQITNGTTKSRESISDTKTPAKNSAVQRSRSKTTRNSTKTKESPAAKTKTVMNKKNLKRRKKTTTTTTAKEDLEEPTAAREASQKEEKPIVEQTKTFSWNSNNLHRKDEPSPSIDDFDRSSALYEMTATDLRLSPTQVDSQSDLLKMSTGTKTKTTTTVTTVTTQELKPQTKPTQKQPSSPQVQATQTSSKKSVRIKTNSKKKKPSPKKKISSPKISPENSVVKV</sequence>
<reference evidence="2" key="1">
    <citation type="submission" date="2022-11" db="UniProtKB">
        <authorList>
            <consortium name="WormBaseParasite"/>
        </authorList>
    </citation>
    <scope>IDENTIFICATION</scope>
</reference>
<evidence type="ECO:0000313" key="1">
    <source>
        <dbReference type="Proteomes" id="UP000887579"/>
    </source>
</evidence>
<evidence type="ECO:0000313" key="2">
    <source>
        <dbReference type="WBParaSite" id="ES5_v2.g10552.t1"/>
    </source>
</evidence>
<accession>A0AC34F0S8</accession>
<dbReference type="Proteomes" id="UP000887579">
    <property type="component" value="Unplaced"/>
</dbReference>
<proteinExistence type="predicted"/>
<organism evidence="1 2">
    <name type="scientific">Panagrolaimus sp. ES5</name>
    <dbReference type="NCBI Taxonomy" id="591445"/>
    <lineage>
        <taxon>Eukaryota</taxon>
        <taxon>Metazoa</taxon>
        <taxon>Ecdysozoa</taxon>
        <taxon>Nematoda</taxon>
        <taxon>Chromadorea</taxon>
        <taxon>Rhabditida</taxon>
        <taxon>Tylenchina</taxon>
        <taxon>Panagrolaimomorpha</taxon>
        <taxon>Panagrolaimoidea</taxon>
        <taxon>Panagrolaimidae</taxon>
        <taxon>Panagrolaimus</taxon>
    </lineage>
</organism>
<name>A0AC34F0S8_9BILA</name>